<dbReference type="STRING" id="50990.A0A4Y7PMB9"/>
<name>A0A4Y7PMB9_9AGAM</name>
<feature type="transmembrane region" description="Helical" evidence="1">
    <location>
        <begin position="122"/>
        <end position="144"/>
    </location>
</feature>
<keyword evidence="1" id="KW-0472">Membrane</keyword>
<keyword evidence="1" id="KW-1133">Transmembrane helix</keyword>
<evidence type="ECO:0000313" key="4">
    <source>
        <dbReference type="Proteomes" id="UP000294933"/>
    </source>
</evidence>
<dbReference type="AlphaFoldDB" id="A0A4Y7PMB9"/>
<gene>
    <name evidence="3" type="ORF">BD410DRAFT_619315</name>
</gene>
<dbReference type="PANTHER" id="PTHR40465:SF1">
    <property type="entry name" value="DUF6534 DOMAIN-CONTAINING PROTEIN"/>
    <property type="match status" value="1"/>
</dbReference>
<dbReference type="Pfam" id="PF20152">
    <property type="entry name" value="DUF6534"/>
    <property type="match status" value="1"/>
</dbReference>
<feature type="transmembrane region" description="Helical" evidence="1">
    <location>
        <begin position="205"/>
        <end position="225"/>
    </location>
</feature>
<dbReference type="Proteomes" id="UP000294933">
    <property type="component" value="Unassembled WGS sequence"/>
</dbReference>
<keyword evidence="1" id="KW-0812">Transmembrane</keyword>
<dbReference type="OrthoDB" id="2792702at2759"/>
<dbReference type="EMBL" id="ML170240">
    <property type="protein sequence ID" value="TDL16583.1"/>
    <property type="molecule type" value="Genomic_DNA"/>
</dbReference>
<feature type="transmembrane region" description="Helical" evidence="1">
    <location>
        <begin position="15"/>
        <end position="37"/>
    </location>
</feature>
<dbReference type="VEuPathDB" id="FungiDB:BD410DRAFT_619315"/>
<feature type="transmembrane region" description="Helical" evidence="1">
    <location>
        <begin position="164"/>
        <end position="185"/>
    </location>
</feature>
<dbReference type="PANTHER" id="PTHR40465">
    <property type="entry name" value="CHROMOSOME 1, WHOLE GENOME SHOTGUN SEQUENCE"/>
    <property type="match status" value="1"/>
</dbReference>
<feature type="transmembrane region" description="Helical" evidence="1">
    <location>
        <begin position="231"/>
        <end position="251"/>
    </location>
</feature>
<feature type="transmembrane region" description="Helical" evidence="1">
    <location>
        <begin position="49"/>
        <end position="71"/>
    </location>
</feature>
<reference evidence="3 4" key="1">
    <citation type="submission" date="2018-06" db="EMBL/GenBank/DDBJ databases">
        <title>A transcriptomic atlas of mushroom development highlights an independent origin of complex multicellularity.</title>
        <authorList>
            <consortium name="DOE Joint Genome Institute"/>
            <person name="Krizsan K."/>
            <person name="Almasi E."/>
            <person name="Merenyi Z."/>
            <person name="Sahu N."/>
            <person name="Viragh M."/>
            <person name="Koszo T."/>
            <person name="Mondo S."/>
            <person name="Kiss B."/>
            <person name="Balint B."/>
            <person name="Kues U."/>
            <person name="Barry K."/>
            <person name="Hegedus J.C."/>
            <person name="Henrissat B."/>
            <person name="Johnson J."/>
            <person name="Lipzen A."/>
            <person name="Ohm R."/>
            <person name="Nagy I."/>
            <person name="Pangilinan J."/>
            <person name="Yan J."/>
            <person name="Xiong Y."/>
            <person name="Grigoriev I.V."/>
            <person name="Hibbett D.S."/>
            <person name="Nagy L.G."/>
        </authorList>
    </citation>
    <scope>NUCLEOTIDE SEQUENCE [LARGE SCALE GENOMIC DNA]</scope>
    <source>
        <strain evidence="3 4">SZMC22713</strain>
    </source>
</reference>
<organism evidence="3 4">
    <name type="scientific">Rickenella mellea</name>
    <dbReference type="NCBI Taxonomy" id="50990"/>
    <lineage>
        <taxon>Eukaryota</taxon>
        <taxon>Fungi</taxon>
        <taxon>Dikarya</taxon>
        <taxon>Basidiomycota</taxon>
        <taxon>Agaricomycotina</taxon>
        <taxon>Agaricomycetes</taxon>
        <taxon>Hymenochaetales</taxon>
        <taxon>Rickenellaceae</taxon>
        <taxon>Rickenella</taxon>
    </lineage>
</organism>
<sequence length="311" mass="34203">MSQAVGPAHGAVINFYWGFVCSTALFGITINQSYTYFSNFDDGLAFRSLIAFLFVNDISSTILSSVAVHKILMSKQGNNPLVGSEESERYFAAESVQTLVITVATQMFFARQVYIVDSKKRTTSAVIVIFSVLAISAGLVRIVLMATSSSMEPHFTKVMATTLSENGCAAMSDIVATVAMCYKLVEASVDSQKMSSVVRTLMIYIFNRGIVVTAAQILIVVLYAYAPGKWYWLPVHMCVGKLYINTLLAMLNARRRLRLKAELPHLSDVNIKSSNIVINPTVDTPHEIVRVSFHPFGLPADVSNECQETNV</sequence>
<evidence type="ECO:0000259" key="2">
    <source>
        <dbReference type="Pfam" id="PF20152"/>
    </source>
</evidence>
<evidence type="ECO:0000313" key="3">
    <source>
        <dbReference type="EMBL" id="TDL16583.1"/>
    </source>
</evidence>
<accession>A0A4Y7PMB9</accession>
<keyword evidence="4" id="KW-1185">Reference proteome</keyword>
<proteinExistence type="predicted"/>
<dbReference type="InterPro" id="IPR045339">
    <property type="entry name" value="DUF6534"/>
</dbReference>
<protein>
    <recommendedName>
        <fullName evidence="2">DUF6534 domain-containing protein</fullName>
    </recommendedName>
</protein>
<feature type="domain" description="DUF6534" evidence="2">
    <location>
        <begin position="169"/>
        <end position="256"/>
    </location>
</feature>
<evidence type="ECO:0000256" key="1">
    <source>
        <dbReference type="SAM" id="Phobius"/>
    </source>
</evidence>